<organism evidence="1 2">
    <name type="scientific">Lactobacillus intestinalis DSM 6629</name>
    <dbReference type="NCBI Taxonomy" id="1423761"/>
    <lineage>
        <taxon>Bacteria</taxon>
        <taxon>Bacillati</taxon>
        <taxon>Bacillota</taxon>
        <taxon>Bacilli</taxon>
        <taxon>Lactobacillales</taxon>
        <taxon>Lactobacillaceae</taxon>
        <taxon>Lactobacillus</taxon>
    </lineage>
</organism>
<protein>
    <submittedName>
        <fullName evidence="1">Uncharacterized protein</fullName>
    </submittedName>
</protein>
<comment type="caution">
    <text evidence="1">The sequence shown here is derived from an EMBL/GenBank/DDBJ whole genome shotgun (WGS) entry which is preliminary data.</text>
</comment>
<sequence length="155" mass="16989">MCGEYSTVFHQKTSKKGSPPRVWGIPCLWSRSRIGSRITPTCVGNTQELYSALHTSRDHPHVCGEYSTVFHQKISKKGSPPRVWGIHATSGTGTFFYGITPTCVGNTSNASEGLTIIEDHPHVCGEYSYQTAIKLPAIGSPPRVWGILHPLPSNR</sequence>
<evidence type="ECO:0000313" key="1">
    <source>
        <dbReference type="EMBL" id="KRM34731.1"/>
    </source>
</evidence>
<name>A0ABR5PSY7_9LACO</name>
<accession>A0ABR5PSY7</accession>
<keyword evidence="2" id="KW-1185">Reference proteome</keyword>
<dbReference type="EMBL" id="AZGN01000001">
    <property type="protein sequence ID" value="KRM34731.1"/>
    <property type="molecule type" value="Genomic_DNA"/>
</dbReference>
<reference evidence="1 2" key="1">
    <citation type="journal article" date="2015" name="Genome Announc.">
        <title>Expanding the biotechnology potential of lactobacilli through comparative genomics of 213 strains and associated genera.</title>
        <authorList>
            <person name="Sun Z."/>
            <person name="Harris H.M."/>
            <person name="McCann A."/>
            <person name="Guo C."/>
            <person name="Argimon S."/>
            <person name="Zhang W."/>
            <person name="Yang X."/>
            <person name="Jeffery I.B."/>
            <person name="Cooney J.C."/>
            <person name="Kagawa T.F."/>
            <person name="Liu W."/>
            <person name="Song Y."/>
            <person name="Salvetti E."/>
            <person name="Wrobel A."/>
            <person name="Rasinkangas P."/>
            <person name="Parkhill J."/>
            <person name="Rea M.C."/>
            <person name="O'Sullivan O."/>
            <person name="Ritari J."/>
            <person name="Douillard F.P."/>
            <person name="Paul Ross R."/>
            <person name="Yang R."/>
            <person name="Briner A.E."/>
            <person name="Felis G.E."/>
            <person name="de Vos W.M."/>
            <person name="Barrangou R."/>
            <person name="Klaenhammer T.R."/>
            <person name="Caufield P.W."/>
            <person name="Cui Y."/>
            <person name="Zhang H."/>
            <person name="O'Toole P.W."/>
        </authorList>
    </citation>
    <scope>NUCLEOTIDE SEQUENCE [LARGE SCALE GENOMIC DNA]</scope>
    <source>
        <strain evidence="1 2">DSM 6629</strain>
    </source>
</reference>
<evidence type="ECO:0000313" key="2">
    <source>
        <dbReference type="Proteomes" id="UP000051735"/>
    </source>
</evidence>
<proteinExistence type="predicted"/>
<gene>
    <name evidence="1" type="ORF">FC44_GL000775</name>
</gene>
<dbReference type="Proteomes" id="UP000051735">
    <property type="component" value="Unassembled WGS sequence"/>
</dbReference>